<dbReference type="InterPro" id="IPR007167">
    <property type="entry name" value="Fe-transptr_FeoA-like"/>
</dbReference>
<dbReference type="GO" id="GO:0005737">
    <property type="term" value="C:cytoplasm"/>
    <property type="evidence" value="ECO:0007669"/>
    <property type="project" value="UniProtKB-SubCell"/>
</dbReference>
<accession>A0A1F7WM89</accession>
<evidence type="ECO:0000256" key="2">
    <source>
        <dbReference type="ARBA" id="ARBA00011738"/>
    </source>
</evidence>
<proteinExistence type="predicted"/>
<dbReference type="SUPFAM" id="SSF50037">
    <property type="entry name" value="C-terminal domain of transcriptional repressors"/>
    <property type="match status" value="1"/>
</dbReference>
<keyword evidence="3" id="KW-0408">Iron</keyword>
<dbReference type="Pfam" id="PF04023">
    <property type="entry name" value="FeoA"/>
    <property type="match status" value="1"/>
</dbReference>
<evidence type="ECO:0000313" key="6">
    <source>
        <dbReference type="Proteomes" id="UP000178735"/>
    </source>
</evidence>
<dbReference type="SMART" id="SM00899">
    <property type="entry name" value="FeoA"/>
    <property type="match status" value="1"/>
</dbReference>
<dbReference type="InterPro" id="IPR008988">
    <property type="entry name" value="Transcriptional_repressor_C"/>
</dbReference>
<dbReference type="InterPro" id="IPR050536">
    <property type="entry name" value="DtxR_MntR_Metal-Reg"/>
</dbReference>
<reference evidence="5 6" key="1">
    <citation type="journal article" date="2016" name="Nat. Commun.">
        <title>Thousands of microbial genomes shed light on interconnected biogeochemical processes in an aquifer system.</title>
        <authorList>
            <person name="Anantharaman K."/>
            <person name="Brown C.T."/>
            <person name="Hug L.A."/>
            <person name="Sharon I."/>
            <person name="Castelle C.J."/>
            <person name="Probst A.J."/>
            <person name="Thomas B.C."/>
            <person name="Singh A."/>
            <person name="Wilkins M.J."/>
            <person name="Karaoz U."/>
            <person name="Brodie E.L."/>
            <person name="Williams K.H."/>
            <person name="Hubbard S.S."/>
            <person name="Banfield J.F."/>
        </authorList>
    </citation>
    <scope>NUCLEOTIDE SEQUENCE [LARGE SCALE GENOMIC DNA]</scope>
</reference>
<evidence type="ECO:0000256" key="3">
    <source>
        <dbReference type="ARBA" id="ARBA00023004"/>
    </source>
</evidence>
<dbReference type="InterPro" id="IPR038157">
    <property type="entry name" value="FeoA_core_dom"/>
</dbReference>
<evidence type="ECO:0000256" key="1">
    <source>
        <dbReference type="ARBA" id="ARBA00004496"/>
    </source>
</evidence>
<sequence length="220" mass="25381">MSEISHELEEAMTILWKEIETGKNVYEQVDEKLRKYIGADILERLVSDGFIKPVKSGEKIEFCEKGYRRAYDLVRRHRLTERLLVDVLHMDRSKVDADACVLEHIISKELEENICTLLGHPELCPHGSRIQPGECCRNRVSKIERVIFKLSELKHGECGRVSYIQTQAHPVMHKIMSLGLVPGLTIKVHRTFPAYVVEFEQTQLAVENEVAENIYVRKLS</sequence>
<dbReference type="Gene3D" id="1.10.10.10">
    <property type="entry name" value="Winged helix-like DNA-binding domain superfamily/Winged helix DNA-binding domain"/>
    <property type="match status" value="1"/>
</dbReference>
<dbReference type="SUPFAM" id="SSF47979">
    <property type="entry name" value="Iron-dependent repressor protein, dimerization domain"/>
    <property type="match status" value="1"/>
</dbReference>
<comment type="subcellular location">
    <subcellularLocation>
        <location evidence="1">Cytoplasm</location>
    </subcellularLocation>
</comment>
<dbReference type="InterPro" id="IPR001367">
    <property type="entry name" value="Fe_dep_repressor"/>
</dbReference>
<dbReference type="AlphaFoldDB" id="A0A1F7WM89"/>
<gene>
    <name evidence="5" type="ORF">A2008_06835</name>
</gene>
<dbReference type="PANTHER" id="PTHR33238">
    <property type="entry name" value="IRON (METAL) DEPENDENT REPRESSOR, DTXR FAMILY"/>
    <property type="match status" value="1"/>
</dbReference>
<dbReference type="Gene3D" id="2.30.30.90">
    <property type="match status" value="1"/>
</dbReference>
<dbReference type="InterPro" id="IPR022689">
    <property type="entry name" value="Iron_dep_repressor"/>
</dbReference>
<dbReference type="GO" id="GO:0003700">
    <property type="term" value="F:DNA-binding transcription factor activity"/>
    <property type="evidence" value="ECO:0007669"/>
    <property type="project" value="InterPro"/>
</dbReference>
<dbReference type="PANTHER" id="PTHR33238:SF11">
    <property type="entry name" value="TRANSCRIPTIONAL REGULATOR MNTR"/>
    <property type="match status" value="1"/>
</dbReference>
<dbReference type="Proteomes" id="UP000178735">
    <property type="component" value="Unassembled WGS sequence"/>
</dbReference>
<feature type="domain" description="Ferrous iron transporter FeoA-like" evidence="4">
    <location>
        <begin position="148"/>
        <end position="218"/>
    </location>
</feature>
<dbReference type="GO" id="GO:0046983">
    <property type="term" value="F:protein dimerization activity"/>
    <property type="evidence" value="ECO:0007669"/>
    <property type="project" value="InterPro"/>
</dbReference>
<dbReference type="EMBL" id="MGFH01000152">
    <property type="protein sequence ID" value="OGM03952.1"/>
    <property type="molecule type" value="Genomic_DNA"/>
</dbReference>
<dbReference type="InterPro" id="IPR036421">
    <property type="entry name" value="Fe_dep_repressor_sf"/>
</dbReference>
<dbReference type="InterPro" id="IPR036388">
    <property type="entry name" value="WH-like_DNA-bd_sf"/>
</dbReference>
<dbReference type="Pfam" id="PF02742">
    <property type="entry name" value="Fe_dep_repr_C"/>
    <property type="match status" value="1"/>
</dbReference>
<dbReference type="GO" id="GO:0046914">
    <property type="term" value="F:transition metal ion binding"/>
    <property type="evidence" value="ECO:0007669"/>
    <property type="project" value="InterPro"/>
</dbReference>
<protein>
    <recommendedName>
        <fullName evidence="4">Ferrous iron transporter FeoA-like domain-containing protein</fullName>
    </recommendedName>
</protein>
<name>A0A1F7WM89_9BACT</name>
<evidence type="ECO:0000313" key="5">
    <source>
        <dbReference type="EMBL" id="OGM03952.1"/>
    </source>
</evidence>
<dbReference type="SMART" id="SM00529">
    <property type="entry name" value="HTH_DTXR"/>
    <property type="match status" value="1"/>
</dbReference>
<dbReference type="STRING" id="1817813.A2008_06835"/>
<organism evidence="5 6">
    <name type="scientific">Candidatus Wallbacteria bacterium GWC2_49_35</name>
    <dbReference type="NCBI Taxonomy" id="1817813"/>
    <lineage>
        <taxon>Bacteria</taxon>
        <taxon>Candidatus Walliibacteriota</taxon>
    </lineage>
</organism>
<comment type="subunit">
    <text evidence="2">Homodimer.</text>
</comment>
<comment type="caution">
    <text evidence="5">The sequence shown here is derived from an EMBL/GenBank/DDBJ whole genome shotgun (WGS) entry which is preliminary data.</text>
</comment>
<evidence type="ECO:0000259" key="4">
    <source>
        <dbReference type="SMART" id="SM00899"/>
    </source>
</evidence>